<dbReference type="GeneID" id="68356088"/>
<dbReference type="Proteomes" id="UP000824596">
    <property type="component" value="Unassembled WGS sequence"/>
</dbReference>
<keyword evidence="2" id="KW-1185">Reference proteome</keyword>
<protein>
    <submittedName>
        <fullName evidence="1">Uncharacterized protein</fullName>
    </submittedName>
</protein>
<evidence type="ECO:0000313" key="2">
    <source>
        <dbReference type="Proteomes" id="UP000824596"/>
    </source>
</evidence>
<organism evidence="1 2">
    <name type="scientific">Hirsutella rhossiliensis</name>
    <dbReference type="NCBI Taxonomy" id="111463"/>
    <lineage>
        <taxon>Eukaryota</taxon>
        <taxon>Fungi</taxon>
        <taxon>Dikarya</taxon>
        <taxon>Ascomycota</taxon>
        <taxon>Pezizomycotina</taxon>
        <taxon>Sordariomycetes</taxon>
        <taxon>Hypocreomycetidae</taxon>
        <taxon>Hypocreales</taxon>
        <taxon>Ophiocordycipitaceae</taxon>
        <taxon>Hirsutella</taxon>
    </lineage>
</organism>
<gene>
    <name evidence="1" type="ORF">HRG_06959</name>
</gene>
<evidence type="ECO:0000313" key="1">
    <source>
        <dbReference type="EMBL" id="KAH0961879.1"/>
    </source>
</evidence>
<dbReference type="EMBL" id="JAIZPD010000007">
    <property type="protein sequence ID" value="KAH0961879.1"/>
    <property type="molecule type" value="Genomic_DNA"/>
</dbReference>
<accession>A0A9P8SH76</accession>
<sequence length="200" mass="21502">MSEFEAGQVLAARASLKERNPQPFTADLAVCDDATVPVEAPVIEVGGLAFQSIGSGFYSDKELSKNTKGACASWVWSPDITIGDPRWLIDRLRADYKDDEFYMISIIMSTASGENAYVEDKKGSDAAIAHETGSSPTIQRLGEGDTTEKTRIFVGEVEDSLLAGAESGVFTSITPMLINCKAILWVTRGSALISQDPCVI</sequence>
<dbReference type="RefSeq" id="XP_044719392.1">
    <property type="nucleotide sequence ID" value="XM_044865430.1"/>
</dbReference>
<name>A0A9P8SH76_9HYPO</name>
<proteinExistence type="predicted"/>
<comment type="caution">
    <text evidence="1">The sequence shown here is derived from an EMBL/GenBank/DDBJ whole genome shotgun (WGS) entry which is preliminary data.</text>
</comment>
<dbReference type="AlphaFoldDB" id="A0A9P8SH76"/>
<reference evidence="1" key="1">
    <citation type="submission" date="2021-09" db="EMBL/GenBank/DDBJ databases">
        <title>A high-quality genome of the endoparasitic fungus Hirsutella rhossiliensis with a comparison of Hirsutella genomes reveals transposable elements contributing to genome size variation.</title>
        <authorList>
            <person name="Lin R."/>
            <person name="Jiao Y."/>
            <person name="Sun X."/>
            <person name="Ling J."/>
            <person name="Xie B."/>
            <person name="Cheng X."/>
        </authorList>
    </citation>
    <scope>NUCLEOTIDE SEQUENCE</scope>
    <source>
        <strain evidence="1">HR02</strain>
    </source>
</reference>